<dbReference type="Proteomes" id="UP000315252">
    <property type="component" value="Unassembled WGS sequence"/>
</dbReference>
<comment type="caution">
    <text evidence="1">The sequence shown here is derived from an EMBL/GenBank/DDBJ whole genome shotgun (WGS) entry which is preliminary data.</text>
</comment>
<sequence>MFPLKHDALYCLIPEDITLDPIEVTQQWIARHEPVNGGYFLRFENGLTGFMTAEMFEREFKPVGPAETS</sequence>
<evidence type="ECO:0000313" key="2">
    <source>
        <dbReference type="Proteomes" id="UP000315252"/>
    </source>
</evidence>
<proteinExistence type="predicted"/>
<protein>
    <submittedName>
        <fullName evidence="1">Uncharacterized protein</fullName>
    </submittedName>
</protein>
<reference evidence="1 2" key="1">
    <citation type="submission" date="2019-06" db="EMBL/GenBank/DDBJ databases">
        <title>Whole genome sequence for Rhodospirillaceae sp. R148.</title>
        <authorList>
            <person name="Wang G."/>
        </authorList>
    </citation>
    <scope>NUCLEOTIDE SEQUENCE [LARGE SCALE GENOMIC DNA]</scope>
    <source>
        <strain evidence="1 2">R148</strain>
    </source>
</reference>
<organism evidence="1 2">
    <name type="scientific">Denitrobaculum tricleocarpae</name>
    <dbReference type="NCBI Taxonomy" id="2591009"/>
    <lineage>
        <taxon>Bacteria</taxon>
        <taxon>Pseudomonadati</taxon>
        <taxon>Pseudomonadota</taxon>
        <taxon>Alphaproteobacteria</taxon>
        <taxon>Rhodospirillales</taxon>
        <taxon>Rhodospirillaceae</taxon>
        <taxon>Denitrobaculum</taxon>
    </lineage>
</organism>
<evidence type="ECO:0000313" key="1">
    <source>
        <dbReference type="EMBL" id="TQV68090.1"/>
    </source>
</evidence>
<name>A0A545SSZ5_9PROT</name>
<dbReference type="EMBL" id="VHSH01000024">
    <property type="protein sequence ID" value="TQV68090.1"/>
    <property type="molecule type" value="Genomic_DNA"/>
</dbReference>
<gene>
    <name evidence="1" type="ORF">FKG95_29135</name>
</gene>
<dbReference type="OrthoDB" id="9787373at2"/>
<accession>A0A545SSZ5</accession>
<dbReference type="RefSeq" id="WP_142899992.1">
    <property type="nucleotide sequence ID" value="NZ_ML660075.1"/>
</dbReference>
<keyword evidence="2" id="KW-1185">Reference proteome</keyword>
<dbReference type="AlphaFoldDB" id="A0A545SSZ5"/>